<reference evidence="8 9" key="1">
    <citation type="submission" date="2022-03" db="EMBL/GenBank/DDBJ databases">
        <title>Pseudonocardia alaer sp. nov., a novel actinomycete isolated from reed forest soil.</title>
        <authorList>
            <person name="Wang L."/>
        </authorList>
    </citation>
    <scope>NUCLEOTIDE SEQUENCE [LARGE SCALE GENOMIC DNA]</scope>
    <source>
        <strain evidence="8 9">Y-16303</strain>
    </source>
</reference>
<gene>
    <name evidence="8" type="ORF">MMF94_19250</name>
</gene>
<dbReference type="RefSeq" id="WP_241038387.1">
    <property type="nucleotide sequence ID" value="NZ_BAAAJF010000012.1"/>
</dbReference>
<protein>
    <recommendedName>
        <fullName evidence="3">carbonic anhydrase</fullName>
        <ecNumber evidence="3">4.2.1.1</ecNumber>
    </recommendedName>
</protein>
<evidence type="ECO:0000256" key="1">
    <source>
        <dbReference type="ARBA" id="ARBA00001947"/>
    </source>
</evidence>
<evidence type="ECO:0000256" key="6">
    <source>
        <dbReference type="ARBA" id="ARBA00024993"/>
    </source>
</evidence>
<dbReference type="CDD" id="cd03379">
    <property type="entry name" value="beta_CA_cladeD"/>
    <property type="match status" value="1"/>
</dbReference>
<proteinExistence type="inferred from homology"/>
<comment type="cofactor">
    <cofactor evidence="1">
        <name>Zn(2+)</name>
        <dbReference type="ChEBI" id="CHEBI:29105"/>
    </cofactor>
</comment>
<dbReference type="PANTHER" id="PTHR43175">
    <property type="entry name" value="CARBONIC ANHYDRASE"/>
    <property type="match status" value="1"/>
</dbReference>
<dbReference type="EMBL" id="JAKXMK010000016">
    <property type="protein sequence ID" value="MCH6167830.1"/>
    <property type="molecule type" value="Genomic_DNA"/>
</dbReference>
<dbReference type="InterPro" id="IPR001765">
    <property type="entry name" value="Carbonic_anhydrase"/>
</dbReference>
<organism evidence="8 9">
    <name type="scientific">Pseudonocardia alaniniphila</name>
    <dbReference type="NCBI Taxonomy" id="75291"/>
    <lineage>
        <taxon>Bacteria</taxon>
        <taxon>Bacillati</taxon>
        <taxon>Actinomycetota</taxon>
        <taxon>Actinomycetes</taxon>
        <taxon>Pseudonocardiales</taxon>
        <taxon>Pseudonocardiaceae</taxon>
        <taxon>Pseudonocardia</taxon>
    </lineage>
</organism>
<dbReference type="SMART" id="SM00947">
    <property type="entry name" value="Pro_CA"/>
    <property type="match status" value="1"/>
</dbReference>
<dbReference type="SUPFAM" id="SSF53056">
    <property type="entry name" value="beta-carbonic anhydrase, cab"/>
    <property type="match status" value="1"/>
</dbReference>
<evidence type="ECO:0000256" key="3">
    <source>
        <dbReference type="ARBA" id="ARBA00012925"/>
    </source>
</evidence>
<evidence type="ECO:0000256" key="7">
    <source>
        <dbReference type="ARBA" id="ARBA00048348"/>
    </source>
</evidence>
<comment type="similarity">
    <text evidence="2">Belongs to the beta-class carbonic anhydrase family.</text>
</comment>
<keyword evidence="4" id="KW-0479">Metal-binding</keyword>
<name>A0ABS9TH10_9PSEU</name>
<dbReference type="Gene3D" id="3.40.1050.10">
    <property type="entry name" value="Carbonic anhydrase"/>
    <property type="match status" value="1"/>
</dbReference>
<evidence type="ECO:0000256" key="4">
    <source>
        <dbReference type="ARBA" id="ARBA00022723"/>
    </source>
</evidence>
<evidence type="ECO:0000256" key="5">
    <source>
        <dbReference type="ARBA" id="ARBA00022833"/>
    </source>
</evidence>
<evidence type="ECO:0000313" key="8">
    <source>
        <dbReference type="EMBL" id="MCH6167830.1"/>
    </source>
</evidence>
<comment type="caution">
    <text evidence="8">The sequence shown here is derived from an EMBL/GenBank/DDBJ whole genome shotgun (WGS) entry which is preliminary data.</text>
</comment>
<dbReference type="Pfam" id="PF00484">
    <property type="entry name" value="Pro_CA"/>
    <property type="match status" value="1"/>
</dbReference>
<dbReference type="Proteomes" id="UP001299970">
    <property type="component" value="Unassembled WGS sequence"/>
</dbReference>
<comment type="catalytic activity">
    <reaction evidence="7">
        <text>hydrogencarbonate + H(+) = CO2 + H2O</text>
        <dbReference type="Rhea" id="RHEA:10748"/>
        <dbReference type="ChEBI" id="CHEBI:15377"/>
        <dbReference type="ChEBI" id="CHEBI:15378"/>
        <dbReference type="ChEBI" id="CHEBI:16526"/>
        <dbReference type="ChEBI" id="CHEBI:17544"/>
        <dbReference type="EC" id="4.2.1.1"/>
    </reaction>
</comment>
<accession>A0ABS9TH10</accession>
<dbReference type="EC" id="4.2.1.1" evidence="3"/>
<keyword evidence="5" id="KW-0862">Zinc</keyword>
<dbReference type="InterPro" id="IPR036874">
    <property type="entry name" value="Carbonic_anhydrase_sf"/>
</dbReference>
<evidence type="ECO:0000256" key="2">
    <source>
        <dbReference type="ARBA" id="ARBA00006217"/>
    </source>
</evidence>
<sequence>MSGEELLRRHAADGGRLAASAAQGLGSVPALHTVVVTCMDTRIDVLGLFGLAVGEVHTLRNAGGVVTDDVVRSVTISQRKLGTREVLVVQHTRCGLASFTDAEFSEELAQDAGMLPPWRIGTFADPAVDVGRGMARLRRDPFVLPDTVIRGFVLDIEDFSLREIHPD</sequence>
<evidence type="ECO:0000313" key="9">
    <source>
        <dbReference type="Proteomes" id="UP001299970"/>
    </source>
</evidence>
<comment type="function">
    <text evidence="6">Catalyzes the reversible hydration of carbon dioxide to form bicarbonate.</text>
</comment>
<dbReference type="PANTHER" id="PTHR43175:SF3">
    <property type="entry name" value="CARBON DISULFIDE HYDROLASE"/>
    <property type="match status" value="1"/>
</dbReference>
<keyword evidence="9" id="KW-1185">Reference proteome</keyword>